<dbReference type="FunFam" id="3.10.20.370:FF:000001">
    <property type="entry name" value="Retrovirus-related Pol polyprotein from transposon 17.6-like protein"/>
    <property type="match status" value="1"/>
</dbReference>
<gene>
    <name evidence="3" type="ORF">O181_113596</name>
</gene>
<reference evidence="3" key="1">
    <citation type="submission" date="2021-03" db="EMBL/GenBank/DDBJ databases">
        <title>Draft genome sequence of rust myrtle Austropuccinia psidii MF-1, a brazilian biotype.</title>
        <authorList>
            <person name="Quecine M.C."/>
            <person name="Pachon D.M.R."/>
            <person name="Bonatelli M.L."/>
            <person name="Correr F.H."/>
            <person name="Franceschini L.M."/>
            <person name="Leite T.F."/>
            <person name="Margarido G.R.A."/>
            <person name="Almeida C.A."/>
            <person name="Ferrarezi J.A."/>
            <person name="Labate C.A."/>
        </authorList>
    </citation>
    <scope>NUCLEOTIDE SEQUENCE</scope>
    <source>
        <strain evidence="3">MF-1</strain>
    </source>
</reference>
<evidence type="ECO:0000313" key="4">
    <source>
        <dbReference type="Proteomes" id="UP000765509"/>
    </source>
</evidence>
<dbReference type="EMBL" id="AVOT02093012">
    <property type="protein sequence ID" value="MBW0573881.1"/>
    <property type="molecule type" value="Genomic_DNA"/>
</dbReference>
<dbReference type="PANTHER" id="PTHR34072:SF52">
    <property type="entry name" value="RIBONUCLEASE H"/>
    <property type="match status" value="1"/>
</dbReference>
<feature type="region of interest" description="Disordered" evidence="1">
    <location>
        <begin position="174"/>
        <end position="196"/>
    </location>
</feature>
<name>A0A9Q3K584_9BASI</name>
<dbReference type="AlphaFoldDB" id="A0A9Q3K584"/>
<dbReference type="OrthoDB" id="2446696at2759"/>
<feature type="domain" description="Reverse transcriptase/retrotransposon-derived protein RNase H-like" evidence="2">
    <location>
        <begin position="85"/>
        <end position="153"/>
    </location>
</feature>
<dbReference type="InterPro" id="IPR041577">
    <property type="entry name" value="RT_RNaseH_2"/>
</dbReference>
<dbReference type="Pfam" id="PF17919">
    <property type="entry name" value="RT_RNaseH_2"/>
    <property type="match status" value="1"/>
</dbReference>
<keyword evidence="4" id="KW-1185">Reference proteome</keyword>
<proteinExistence type="predicted"/>
<organism evidence="3 4">
    <name type="scientific">Austropuccinia psidii MF-1</name>
    <dbReference type="NCBI Taxonomy" id="1389203"/>
    <lineage>
        <taxon>Eukaryota</taxon>
        <taxon>Fungi</taxon>
        <taxon>Dikarya</taxon>
        <taxon>Basidiomycota</taxon>
        <taxon>Pucciniomycotina</taxon>
        <taxon>Pucciniomycetes</taxon>
        <taxon>Pucciniales</taxon>
        <taxon>Sphaerophragmiaceae</taxon>
        <taxon>Austropuccinia</taxon>
    </lineage>
</organism>
<dbReference type="Proteomes" id="UP000765509">
    <property type="component" value="Unassembled WGS sequence"/>
</dbReference>
<accession>A0A9Q3K584</accession>
<evidence type="ECO:0000259" key="2">
    <source>
        <dbReference type="Pfam" id="PF17919"/>
    </source>
</evidence>
<comment type="caution">
    <text evidence="3">The sequence shown here is derived from an EMBL/GenBank/DDBJ whole genome shotgun (WGS) entry which is preliminary data.</text>
</comment>
<evidence type="ECO:0000313" key="3">
    <source>
        <dbReference type="EMBL" id="MBW0573881.1"/>
    </source>
</evidence>
<dbReference type="PANTHER" id="PTHR34072">
    <property type="entry name" value="ENZYMATIC POLYPROTEIN-RELATED"/>
    <property type="match status" value="1"/>
</dbReference>
<feature type="compositionally biased region" description="Low complexity" evidence="1">
    <location>
        <begin position="184"/>
        <end position="196"/>
    </location>
</feature>
<sequence>MLFLLKASRWTKQKSRRFSIGPLQETSRLFNHSLPLPTSSTVSSRIIQRISVHSPISSRKITFSPSMRKLSVIFTNSKGPSPPLHSSLPTIAETDASNYALGALLSQVSDSGKHPIAFNCRQLIPAELNYEIHDMELLGIVWALKSWRAFLLSLSSPASACLITLGQRLSAEGGGFHQKESNERFNSSSSRMKSNL</sequence>
<evidence type="ECO:0000256" key="1">
    <source>
        <dbReference type="SAM" id="MobiDB-lite"/>
    </source>
</evidence>
<dbReference type="InterPro" id="IPR043502">
    <property type="entry name" value="DNA/RNA_pol_sf"/>
</dbReference>
<dbReference type="SUPFAM" id="SSF56672">
    <property type="entry name" value="DNA/RNA polymerases"/>
    <property type="match status" value="1"/>
</dbReference>
<protein>
    <recommendedName>
        <fullName evidence="2">Reverse transcriptase/retrotransposon-derived protein RNase H-like domain-containing protein</fullName>
    </recommendedName>
</protein>